<reference evidence="1" key="1">
    <citation type="journal article" date="2022" name="bioRxiv">
        <title>Sequencing and chromosome-scale assembly of the giantPleurodeles waltlgenome.</title>
        <authorList>
            <person name="Brown T."/>
            <person name="Elewa A."/>
            <person name="Iarovenko S."/>
            <person name="Subramanian E."/>
            <person name="Araus A.J."/>
            <person name="Petzold A."/>
            <person name="Susuki M."/>
            <person name="Suzuki K.-i.T."/>
            <person name="Hayashi T."/>
            <person name="Toyoda A."/>
            <person name="Oliveira C."/>
            <person name="Osipova E."/>
            <person name="Leigh N.D."/>
            <person name="Simon A."/>
            <person name="Yun M.H."/>
        </authorList>
    </citation>
    <scope>NUCLEOTIDE SEQUENCE</scope>
    <source>
        <strain evidence="1">20211129_DDA</strain>
        <tissue evidence="1">Liver</tissue>
    </source>
</reference>
<proteinExistence type="predicted"/>
<evidence type="ECO:0000313" key="2">
    <source>
        <dbReference type="Proteomes" id="UP001066276"/>
    </source>
</evidence>
<sequence>MRHGLVTAVEHRPSSVRFSRCSVVFLNALVGEQQQRQGRGTIKDWMRIIINLDEVKKTEQEATSYAYICWSGL</sequence>
<organism evidence="1 2">
    <name type="scientific">Pleurodeles waltl</name>
    <name type="common">Iberian ribbed newt</name>
    <dbReference type="NCBI Taxonomy" id="8319"/>
    <lineage>
        <taxon>Eukaryota</taxon>
        <taxon>Metazoa</taxon>
        <taxon>Chordata</taxon>
        <taxon>Craniata</taxon>
        <taxon>Vertebrata</taxon>
        <taxon>Euteleostomi</taxon>
        <taxon>Amphibia</taxon>
        <taxon>Batrachia</taxon>
        <taxon>Caudata</taxon>
        <taxon>Salamandroidea</taxon>
        <taxon>Salamandridae</taxon>
        <taxon>Pleurodelinae</taxon>
        <taxon>Pleurodeles</taxon>
    </lineage>
</organism>
<dbReference type="Proteomes" id="UP001066276">
    <property type="component" value="Chromosome 2_2"/>
</dbReference>
<accession>A0AAV7UXT0</accession>
<dbReference type="EMBL" id="JANPWB010000004">
    <property type="protein sequence ID" value="KAJ1193915.1"/>
    <property type="molecule type" value="Genomic_DNA"/>
</dbReference>
<keyword evidence="2" id="KW-1185">Reference proteome</keyword>
<dbReference type="AlphaFoldDB" id="A0AAV7UXT0"/>
<evidence type="ECO:0000313" key="1">
    <source>
        <dbReference type="EMBL" id="KAJ1193915.1"/>
    </source>
</evidence>
<protein>
    <submittedName>
        <fullName evidence="1">Uncharacterized protein</fullName>
    </submittedName>
</protein>
<comment type="caution">
    <text evidence="1">The sequence shown here is derived from an EMBL/GenBank/DDBJ whole genome shotgun (WGS) entry which is preliminary data.</text>
</comment>
<name>A0AAV7UXT0_PLEWA</name>
<gene>
    <name evidence="1" type="ORF">NDU88_003211</name>
</gene>